<accession>A0A0L0DBH1</accession>
<keyword evidence="2" id="KW-1185">Reference proteome</keyword>
<protein>
    <recommendedName>
        <fullName evidence="3">Calcineurin-like phosphoesterase domain-containing protein</fullName>
    </recommendedName>
</protein>
<dbReference type="STRING" id="461836.A0A0L0DBH1"/>
<dbReference type="OMA" id="NRIAHES"/>
<reference evidence="1 2" key="1">
    <citation type="submission" date="2010-05" db="EMBL/GenBank/DDBJ databases">
        <title>The Genome Sequence of Thecamonas trahens ATCC 50062.</title>
        <authorList>
            <consortium name="The Broad Institute Genome Sequencing Platform"/>
            <person name="Russ C."/>
            <person name="Cuomo C."/>
            <person name="Shea T."/>
            <person name="Young S.K."/>
            <person name="Zeng Q."/>
            <person name="Koehrsen M."/>
            <person name="Haas B."/>
            <person name="Borodovsky M."/>
            <person name="Guigo R."/>
            <person name="Alvarado L."/>
            <person name="Berlin A."/>
            <person name="Bochicchio J."/>
            <person name="Borenstein D."/>
            <person name="Chapman S."/>
            <person name="Chen Z."/>
            <person name="Freedman E."/>
            <person name="Gellesch M."/>
            <person name="Goldberg J."/>
            <person name="Griggs A."/>
            <person name="Gujja S."/>
            <person name="Heilman E."/>
            <person name="Heiman D."/>
            <person name="Hepburn T."/>
            <person name="Howarth C."/>
            <person name="Jen D."/>
            <person name="Larson L."/>
            <person name="Mehta T."/>
            <person name="Park D."/>
            <person name="Pearson M."/>
            <person name="Roberts A."/>
            <person name="Saif S."/>
            <person name="Shenoy N."/>
            <person name="Sisk P."/>
            <person name="Stolte C."/>
            <person name="Sykes S."/>
            <person name="Thomson T."/>
            <person name="Walk T."/>
            <person name="White J."/>
            <person name="Yandava C."/>
            <person name="Burger G."/>
            <person name="Gray M.W."/>
            <person name="Holland P.W.H."/>
            <person name="King N."/>
            <person name="Lang F.B.F."/>
            <person name="Roger A.J."/>
            <person name="Ruiz-Trillo I."/>
            <person name="Lander E."/>
            <person name="Nusbaum C."/>
        </authorList>
    </citation>
    <scope>NUCLEOTIDE SEQUENCE [LARGE SCALE GENOMIC DNA]</scope>
    <source>
        <strain evidence="1 2">ATCC 50062</strain>
    </source>
</reference>
<sequence>MLRVTGHLGRELSKVAYLTDVEGNWAYFVRCVEASPVLSFAEATSDEAVEALAAARIESGVGSQAEALAALRAFPPHALRLAPDAGLVFGGDVFDRGLGDITCLTALVGIKERYPDRVFWTLGNRDINKARLASELADPAELARHPAAVGGPYWVPKLFRHPWELYLARKGLLGSSWQHDGFTKLRYLLQRTMGCDGRTIAHRRLELAVLAGGGPEDVRSVSDADVLRSFTTLVAPDPDSLFARYLRYGSVAVRLGDALFVHGAVDQPSLAVVPSWVGYRSDRRASADVPYAAYPPMVSAPAPTALEDMDVDAWVRDINAWIQSEVSDWLDHPHYDADRCHRGGEGLIGYANQSCMSSRTVVYNSWLTNGHPVAPGPGLAGALAGAGIRRVFSGHQPFGDHPLVMKAHGVKVVTADTSYSDVNADDNRGAAVASIVCNLDPSAPDTHITGRLACGAGFDFLVDADDLIGRHCYSSVGSEWITAYLPGSSHYVLRSGAGFDVSHRLVSPDEALAVVTSGV</sequence>
<dbReference type="Gene3D" id="3.60.21.10">
    <property type="match status" value="1"/>
</dbReference>
<dbReference type="PANTHER" id="PTHR42254:SF1">
    <property type="entry name" value="CALCINEURIN-LIKE PHOSPHOESTERASE DOMAIN-CONTAINING PROTEIN"/>
    <property type="match status" value="1"/>
</dbReference>
<proteinExistence type="predicted"/>
<dbReference type="eggNOG" id="ENOG502RPJG">
    <property type="taxonomic scope" value="Eukaryota"/>
</dbReference>
<dbReference type="PANTHER" id="PTHR42254">
    <property type="entry name" value="METALLOPHOS DOMAIN-CONTAINING PROTEIN"/>
    <property type="match status" value="1"/>
</dbReference>
<organism evidence="1 2">
    <name type="scientific">Thecamonas trahens ATCC 50062</name>
    <dbReference type="NCBI Taxonomy" id="461836"/>
    <lineage>
        <taxon>Eukaryota</taxon>
        <taxon>Apusozoa</taxon>
        <taxon>Apusomonadida</taxon>
        <taxon>Apusomonadidae</taxon>
        <taxon>Thecamonas</taxon>
    </lineage>
</organism>
<dbReference type="RefSeq" id="XP_013757880.1">
    <property type="nucleotide sequence ID" value="XM_013902426.1"/>
</dbReference>
<evidence type="ECO:0008006" key="3">
    <source>
        <dbReference type="Google" id="ProtNLM"/>
    </source>
</evidence>
<gene>
    <name evidence="1" type="ORF">AMSG_05471</name>
</gene>
<evidence type="ECO:0000313" key="1">
    <source>
        <dbReference type="EMBL" id="KNC49461.1"/>
    </source>
</evidence>
<evidence type="ECO:0000313" key="2">
    <source>
        <dbReference type="Proteomes" id="UP000054408"/>
    </source>
</evidence>
<dbReference type="InterPro" id="IPR029052">
    <property type="entry name" value="Metallo-depent_PP-like"/>
</dbReference>
<dbReference type="OrthoDB" id="426586at2759"/>
<name>A0A0L0DBH1_THETB</name>
<dbReference type="SUPFAM" id="SSF56300">
    <property type="entry name" value="Metallo-dependent phosphatases"/>
    <property type="match status" value="1"/>
</dbReference>
<dbReference type="GeneID" id="25564882"/>
<dbReference type="EMBL" id="GL349455">
    <property type="protein sequence ID" value="KNC49461.1"/>
    <property type="molecule type" value="Genomic_DNA"/>
</dbReference>
<dbReference type="Proteomes" id="UP000054408">
    <property type="component" value="Unassembled WGS sequence"/>
</dbReference>
<dbReference type="AlphaFoldDB" id="A0A0L0DBH1"/>